<evidence type="ECO:0000259" key="2">
    <source>
        <dbReference type="Pfam" id="PF11795"/>
    </source>
</evidence>
<sequence length="392" mass="43827">MKMPEAITNDIRRRLSARWHADLSGVEQAFPHRFPLGRPTAADLRQDYAAIHSKTVTWQDWAHIHGVTLEYTNRAAQGGTTQAVPTHARIDSIDHAAAVVAGDWLTRLVRGRERLDVVRVRFPEVADAGRVIRMIDNYSEVDFELLLAAADWYLTDPSRATAGITPRQVPIPGVHAKWLQNHGAGVRALTGLDDLGLLPNHPSRIHFTYLDPEHRASGGRIHDSATVDDAFRPAYEPEIVVISENKDTAIHFPPITGGISVEGGGSGGRTLAAFDWIRDASVVVYWGDIDKEGLEILNGYRADFNRDIDTMLMDVATYDEFERYGTNHDKHGKLIIASDPRPVEQLRADEKNLYLRLLRPQLSGHRRIEQERIPLERAVACINTIRTQTTSG</sequence>
<protein>
    <submittedName>
        <fullName evidence="3">Wadjet anti-phage system protein JetD domain-containing protein</fullName>
    </submittedName>
</protein>
<gene>
    <name evidence="3" type="ORF">ACFSYH_08260</name>
</gene>
<dbReference type="Pfam" id="PF11795">
    <property type="entry name" value="DUF3322"/>
    <property type="match status" value="1"/>
</dbReference>
<comment type="caution">
    <text evidence="3">The sequence shown here is derived from an EMBL/GenBank/DDBJ whole genome shotgun (WGS) entry which is preliminary data.</text>
</comment>
<reference evidence="4" key="1">
    <citation type="journal article" date="2019" name="Int. J. Syst. Evol. Microbiol.">
        <title>The Global Catalogue of Microorganisms (GCM) 10K type strain sequencing project: providing services to taxonomists for standard genome sequencing and annotation.</title>
        <authorList>
            <consortium name="The Broad Institute Genomics Platform"/>
            <consortium name="The Broad Institute Genome Sequencing Center for Infectious Disease"/>
            <person name="Wu L."/>
            <person name="Ma J."/>
        </authorList>
    </citation>
    <scope>NUCLEOTIDE SEQUENCE [LARGE SCALE GENOMIC DNA]</scope>
    <source>
        <strain evidence="4">KCTC 33576</strain>
    </source>
</reference>
<dbReference type="Pfam" id="PF09983">
    <property type="entry name" value="JetD_C"/>
    <property type="match status" value="1"/>
</dbReference>
<dbReference type="InterPro" id="IPR024534">
    <property type="entry name" value="JetD_C"/>
</dbReference>
<evidence type="ECO:0000313" key="4">
    <source>
        <dbReference type="Proteomes" id="UP001597391"/>
    </source>
</evidence>
<evidence type="ECO:0000259" key="1">
    <source>
        <dbReference type="Pfam" id="PF09983"/>
    </source>
</evidence>
<dbReference type="EMBL" id="JBHUOP010000003">
    <property type="protein sequence ID" value="MFD2840562.1"/>
    <property type="molecule type" value="Genomic_DNA"/>
</dbReference>
<proteinExistence type="predicted"/>
<feature type="domain" description="DUF3322" evidence="2">
    <location>
        <begin position="9"/>
        <end position="189"/>
    </location>
</feature>
<dbReference type="InterPro" id="IPR024537">
    <property type="entry name" value="DUF3322"/>
</dbReference>
<feature type="domain" description="Wadjet protein JetD C-terminal" evidence="1">
    <location>
        <begin position="199"/>
        <end position="379"/>
    </location>
</feature>
<name>A0ABW5XEM1_9MICO</name>
<dbReference type="RefSeq" id="WP_377466429.1">
    <property type="nucleotide sequence ID" value="NZ_JBHUOP010000003.1"/>
</dbReference>
<accession>A0ABW5XEM1</accession>
<organism evidence="3 4">
    <name type="scientific">Populibacterium corticicola</name>
    <dbReference type="NCBI Taxonomy" id="1812826"/>
    <lineage>
        <taxon>Bacteria</taxon>
        <taxon>Bacillati</taxon>
        <taxon>Actinomycetota</taxon>
        <taxon>Actinomycetes</taxon>
        <taxon>Micrococcales</taxon>
        <taxon>Jonesiaceae</taxon>
        <taxon>Populibacterium</taxon>
    </lineage>
</organism>
<keyword evidence="4" id="KW-1185">Reference proteome</keyword>
<dbReference type="Proteomes" id="UP001597391">
    <property type="component" value="Unassembled WGS sequence"/>
</dbReference>
<evidence type="ECO:0000313" key="3">
    <source>
        <dbReference type="EMBL" id="MFD2840562.1"/>
    </source>
</evidence>